<evidence type="ECO:0000313" key="1">
    <source>
        <dbReference type="EMBL" id="BBZ31398.1"/>
    </source>
</evidence>
<dbReference type="EMBL" id="AP022612">
    <property type="protein sequence ID" value="BBZ31398.1"/>
    <property type="molecule type" value="Genomic_DNA"/>
</dbReference>
<dbReference type="AlphaFoldDB" id="A0A7I7XQ95"/>
<dbReference type="Proteomes" id="UP000466931">
    <property type="component" value="Chromosome"/>
</dbReference>
<protein>
    <submittedName>
        <fullName evidence="1">Uncharacterized protein</fullName>
    </submittedName>
</protein>
<reference evidence="1" key="1">
    <citation type="journal article" date="2019" name="Emerg. Microbes Infect.">
        <title>Comprehensive subspecies identification of 175 nontuberculous mycobacteria species based on 7547 genomic profiles.</title>
        <authorList>
            <person name="Matsumoto Y."/>
            <person name="Kinjo T."/>
            <person name="Motooka D."/>
            <person name="Nabeya D."/>
            <person name="Jung N."/>
            <person name="Uechi K."/>
            <person name="Horii T."/>
            <person name="Iida T."/>
            <person name="Fujita J."/>
            <person name="Nakamura S."/>
        </authorList>
    </citation>
    <scope>NUCLEOTIDE SEQUENCE [LARGE SCALE GENOMIC DNA]</scope>
    <source>
        <strain evidence="1">JCM 13671</strain>
    </source>
</reference>
<name>A0A7I7XQ95_9MYCO</name>
<sequence length="66" mass="7188">MLFLDCNVQDPVDGVQEIAATYIYEHRGAFFGTEPSADSVSQLPGQLALRYSEHVVPPLPLGKSIV</sequence>
<reference evidence="1" key="2">
    <citation type="submission" date="2020-02" db="EMBL/GenBank/DDBJ databases">
        <authorList>
            <person name="Matsumoto Y."/>
            <person name="Motooka D."/>
            <person name="Nakamura S."/>
        </authorList>
    </citation>
    <scope>NUCLEOTIDE SEQUENCE</scope>
    <source>
        <strain evidence="1">JCM 13671</strain>
    </source>
</reference>
<accession>A0A7I7XQ95</accession>
<keyword evidence="2" id="KW-1185">Reference proteome</keyword>
<gene>
    <name evidence="1" type="ORF">MCNF_00030</name>
</gene>
<evidence type="ECO:0000313" key="2">
    <source>
        <dbReference type="Proteomes" id="UP000466931"/>
    </source>
</evidence>
<proteinExistence type="predicted"/>
<organism evidence="1 2">
    <name type="scientific">Mycolicibacterium confluentis</name>
    <dbReference type="NCBI Taxonomy" id="28047"/>
    <lineage>
        <taxon>Bacteria</taxon>
        <taxon>Bacillati</taxon>
        <taxon>Actinomycetota</taxon>
        <taxon>Actinomycetes</taxon>
        <taxon>Mycobacteriales</taxon>
        <taxon>Mycobacteriaceae</taxon>
        <taxon>Mycolicibacterium</taxon>
    </lineage>
</organism>